<proteinExistence type="predicted"/>
<feature type="compositionally biased region" description="Acidic residues" evidence="1">
    <location>
        <begin position="551"/>
        <end position="561"/>
    </location>
</feature>
<feature type="compositionally biased region" description="Low complexity" evidence="1">
    <location>
        <begin position="355"/>
        <end position="370"/>
    </location>
</feature>
<evidence type="ECO:0000256" key="1">
    <source>
        <dbReference type="SAM" id="MobiDB-lite"/>
    </source>
</evidence>
<feature type="compositionally biased region" description="Acidic residues" evidence="1">
    <location>
        <begin position="1048"/>
        <end position="1057"/>
    </location>
</feature>
<feature type="region of interest" description="Disordered" evidence="1">
    <location>
        <begin position="416"/>
        <end position="478"/>
    </location>
</feature>
<feature type="transmembrane region" description="Helical" evidence="2">
    <location>
        <begin position="1231"/>
        <end position="1258"/>
    </location>
</feature>
<feature type="compositionally biased region" description="Low complexity" evidence="1">
    <location>
        <begin position="189"/>
        <end position="203"/>
    </location>
</feature>
<feature type="compositionally biased region" description="Polar residues" evidence="1">
    <location>
        <begin position="123"/>
        <end position="139"/>
    </location>
</feature>
<reference evidence="3 4" key="1">
    <citation type="submission" date="2018-03" db="EMBL/GenBank/DDBJ databases">
        <authorList>
            <person name="Guldener U."/>
        </authorList>
    </citation>
    <scope>NUCLEOTIDE SEQUENCE [LARGE SCALE GENOMIC DNA]</scope>
    <source>
        <strain evidence="3 4">NBRC100155</strain>
    </source>
</reference>
<feature type="region of interest" description="Disordered" evidence="1">
    <location>
        <begin position="48"/>
        <end position="103"/>
    </location>
</feature>
<feature type="compositionally biased region" description="Polar residues" evidence="1">
    <location>
        <begin position="276"/>
        <end position="294"/>
    </location>
</feature>
<feature type="region of interest" description="Disordered" evidence="1">
    <location>
        <begin position="871"/>
        <end position="985"/>
    </location>
</feature>
<feature type="compositionally biased region" description="Basic and acidic residues" evidence="1">
    <location>
        <begin position="379"/>
        <end position="389"/>
    </location>
</feature>
<dbReference type="OrthoDB" id="2552362at2759"/>
<feature type="region of interest" description="Disordered" evidence="1">
    <location>
        <begin position="701"/>
        <end position="749"/>
    </location>
</feature>
<feature type="region of interest" description="Disordered" evidence="1">
    <location>
        <begin position="785"/>
        <end position="823"/>
    </location>
</feature>
<feature type="transmembrane region" description="Helical" evidence="2">
    <location>
        <begin position="1120"/>
        <end position="1140"/>
    </location>
</feature>
<evidence type="ECO:0000256" key="2">
    <source>
        <dbReference type="SAM" id="Phobius"/>
    </source>
</evidence>
<feature type="compositionally biased region" description="Polar residues" evidence="1">
    <location>
        <begin position="90"/>
        <end position="101"/>
    </location>
</feature>
<feature type="compositionally biased region" description="Low complexity" evidence="1">
    <location>
        <begin position="16"/>
        <end position="28"/>
    </location>
</feature>
<keyword evidence="4" id="KW-1185">Reference proteome</keyword>
<evidence type="ECO:0000313" key="3">
    <source>
        <dbReference type="EMBL" id="SPO21283.1"/>
    </source>
</evidence>
<feature type="compositionally biased region" description="Basic and acidic residues" evidence="1">
    <location>
        <begin position="792"/>
        <end position="818"/>
    </location>
</feature>
<feature type="compositionally biased region" description="Basic and acidic residues" evidence="1">
    <location>
        <begin position="258"/>
        <end position="267"/>
    </location>
</feature>
<feature type="compositionally biased region" description="Basic and acidic residues" evidence="1">
    <location>
        <begin position="223"/>
        <end position="232"/>
    </location>
</feature>
<feature type="region of interest" description="Disordered" evidence="1">
    <location>
        <begin position="189"/>
        <end position="403"/>
    </location>
</feature>
<organism evidence="3 4">
    <name type="scientific">Ustilago trichophora</name>
    <dbReference type="NCBI Taxonomy" id="86804"/>
    <lineage>
        <taxon>Eukaryota</taxon>
        <taxon>Fungi</taxon>
        <taxon>Dikarya</taxon>
        <taxon>Basidiomycota</taxon>
        <taxon>Ustilaginomycotina</taxon>
        <taxon>Ustilaginomycetes</taxon>
        <taxon>Ustilaginales</taxon>
        <taxon>Ustilaginaceae</taxon>
        <taxon>Ustilago</taxon>
    </lineage>
</organism>
<name>A0A5C3DS63_9BASI</name>
<feature type="region of interest" description="Disordered" evidence="1">
    <location>
        <begin position="1020"/>
        <end position="1062"/>
    </location>
</feature>
<feature type="compositionally biased region" description="Polar residues" evidence="1">
    <location>
        <begin position="960"/>
        <end position="976"/>
    </location>
</feature>
<feature type="region of interest" description="Disordered" evidence="1">
    <location>
        <begin position="1"/>
        <end position="36"/>
    </location>
</feature>
<keyword evidence="2" id="KW-0812">Transmembrane</keyword>
<sequence length="1263" mass="136975">MTSPARSFTRDEATASSPFRSTFGSSSTKPLHSPFLNRRARASNDLSYTRNGIFNNNNTTRQPDAISTSSSTLVNAESTSDYRPWEVRSESSNSSLDSATISRGARATPTLSALDEIGTLPSIQLSPLPNRAASRNSRQPAAGRLSNESGRRSVDSSLTRARPVRQLCPDDCRCSDQDIDLGLCRRVVGSSSSASDSGSLSVGMHPMRQRASDPIPNPAPDMLSRDNDDMHLNDNLTVSNRQIDNLQSSSHSQSEPRSQGRDFEKDPILVPRSARSKGSTRSPTASTHQRSFDQLQRGLDTLESNDSDADSDADQAAAAQQRAESMARWTARRSSLSQPNVDRRSPSKLDLPPEATTSPPRSTKRPSPASEASISGRTPESKLADEHASPRFSSPLKATPSRKSIAAVFESMQKEREARAAEERKQWQEKQARRERERAARAFGVPSRRRTSASSSQFDSPGSAYTVPDTPLSQTNNNTTAYQSMISNNSTTVYQSIVSRATPSWSPVSSAISASPLLSSPGSPKVDESAAADVQPRHLGEEAAGRIPETLAEDDELDADSDGIKQPSNIEAKPQVVEKEPEAVTALPTTPLTRNTSAFAFSSQPMALDLSPVRSVSDFSSPASSPRKNAHRRQNTNTVSVAARLPPASLGLARQRLNQVLRQAPEESTPIRQGDDAKLEQAKVDGQPDVFPQTPIGILSSAKKKTLPQFSAARRGHSVRFSPRPDYRSDSGSWDDSGTHHDEEDTSREAAVSRLLLPANQVTIPEVLASASAPALLTPTHTAAVEGGTFDSKSETSFEEQPQRREPPAKSEKTDTPSKPHTPAVATLQTTANDSMFASAAASFSQSLHFPGAYAPTPVKKYSRHVIKPSPKVTRVLPLPKPQDQPPSPGPGGPFGLFPDPTIDSTSLHIPRESTPPPLHPASNPSAGMLPPDDPRNSPRSPRPVNLGREHFGQFHAGSSDDSSGSIETKSNTAANENRPGNEGVHNTIGRILQQVNEAHAGRVRRMQLFGQRLGGVSERIAESRGDKGESIEGKSGRLGELQREAVAETETETELEEDRRRAEELKGEVMTALASLADRIVQLQSSRVAAGDSSILSVATSSAALPEEKVMRRKSMPRWLVFFLIIAQCALMAWLMALAEQKAARLRMFSPNPSELRFLYQPSSTTVEWNAVASDPHLTPLLRIPILHHWTRAYPPLPSPTALNFHNVTLLDLWRGYVRVNGVSAFVAQLVVYAISQLLGCALLLLIAPLQVVWFLVRPDAF</sequence>
<feature type="compositionally biased region" description="Low complexity" evidence="1">
    <location>
        <begin position="615"/>
        <end position="625"/>
    </location>
</feature>
<keyword evidence="2" id="KW-1133">Transmembrane helix</keyword>
<evidence type="ECO:0000313" key="4">
    <source>
        <dbReference type="Proteomes" id="UP000324022"/>
    </source>
</evidence>
<feature type="region of interest" description="Disordered" evidence="1">
    <location>
        <begin position="517"/>
        <end position="590"/>
    </location>
</feature>
<dbReference type="AlphaFoldDB" id="A0A5C3DS63"/>
<feature type="compositionally biased region" description="Basic and acidic residues" evidence="1">
    <location>
        <begin position="416"/>
        <end position="440"/>
    </location>
</feature>
<feature type="compositionally biased region" description="Low complexity" evidence="1">
    <location>
        <begin position="247"/>
        <end position="257"/>
    </location>
</feature>
<feature type="compositionally biased region" description="Basic and acidic residues" evidence="1">
    <location>
        <begin position="535"/>
        <end position="544"/>
    </location>
</feature>
<feature type="compositionally biased region" description="Basic and acidic residues" evidence="1">
    <location>
        <begin position="1020"/>
        <end position="1047"/>
    </location>
</feature>
<feature type="compositionally biased region" description="Acidic residues" evidence="1">
    <location>
        <begin position="303"/>
        <end position="313"/>
    </location>
</feature>
<feature type="region of interest" description="Disordered" evidence="1">
    <location>
        <begin position="615"/>
        <end position="647"/>
    </location>
</feature>
<keyword evidence="2" id="KW-0472">Membrane</keyword>
<dbReference type="EMBL" id="OOIN01000002">
    <property type="protein sequence ID" value="SPO21283.1"/>
    <property type="molecule type" value="Genomic_DNA"/>
</dbReference>
<feature type="region of interest" description="Disordered" evidence="1">
    <location>
        <begin position="123"/>
        <end position="159"/>
    </location>
</feature>
<gene>
    <name evidence="3" type="ORF">UTRI_00760</name>
</gene>
<feature type="compositionally biased region" description="Polar residues" evidence="1">
    <location>
        <begin position="234"/>
        <end position="246"/>
    </location>
</feature>
<protein>
    <submittedName>
        <fullName evidence="3">Uncharacterized protein</fullName>
    </submittedName>
</protein>
<dbReference type="Proteomes" id="UP000324022">
    <property type="component" value="Unassembled WGS sequence"/>
</dbReference>
<feature type="compositionally biased region" description="Pro residues" evidence="1">
    <location>
        <begin position="879"/>
        <end position="892"/>
    </location>
</feature>
<feature type="compositionally biased region" description="Polar residues" evidence="1">
    <location>
        <begin position="48"/>
        <end position="81"/>
    </location>
</feature>
<accession>A0A5C3DS63</accession>